<dbReference type="OrthoDB" id="9795405at2"/>
<protein>
    <submittedName>
        <fullName evidence="1">Organic hydroperoxide reductase OsmC/OhrA</fullName>
    </submittedName>
</protein>
<dbReference type="EMBL" id="FPAG01000006">
    <property type="protein sequence ID" value="SFS93199.1"/>
    <property type="molecule type" value="Genomic_DNA"/>
</dbReference>
<dbReference type="Gene3D" id="3.30.300.20">
    <property type="match status" value="1"/>
</dbReference>
<sequence length="156" mass="17534">MKQHNYQVKVEWTGNEGKGTLNYNSYNRNHTIIAEGKYDAISGSSDPSFMGDKTRYNPEDLFLSSLSACHMLWYLHLCSLHKIVVTEYLDHATGVMEEMANGSGKFTAVTLNPQVKITDPSNIEKANELHEEANKMCFIANSCNFKIGHNPNTTVE</sequence>
<dbReference type="Pfam" id="PF02566">
    <property type="entry name" value="OsmC"/>
    <property type="match status" value="1"/>
</dbReference>
<dbReference type="SUPFAM" id="SSF82784">
    <property type="entry name" value="OsmC-like"/>
    <property type="match status" value="1"/>
</dbReference>
<gene>
    <name evidence="1" type="ORF">SAMN04487906_2176</name>
</gene>
<dbReference type="InterPro" id="IPR015946">
    <property type="entry name" value="KH_dom-like_a/b"/>
</dbReference>
<dbReference type="AlphaFoldDB" id="A0A1I6TVC8"/>
<dbReference type="Proteomes" id="UP000183209">
    <property type="component" value="Unassembled WGS sequence"/>
</dbReference>
<accession>A0A1I6TVC8</accession>
<dbReference type="PANTHER" id="PTHR42830">
    <property type="entry name" value="OSMOTICALLY INDUCIBLE FAMILY PROTEIN"/>
    <property type="match status" value="1"/>
</dbReference>
<proteinExistence type="predicted"/>
<dbReference type="RefSeq" id="WP_074978794.1">
    <property type="nucleotide sequence ID" value="NZ_FPAG01000006.1"/>
</dbReference>
<evidence type="ECO:0000313" key="1">
    <source>
        <dbReference type="EMBL" id="SFS93199.1"/>
    </source>
</evidence>
<name>A0A1I6TVC8_9FLAO</name>
<dbReference type="PANTHER" id="PTHR42830:SF2">
    <property type="entry name" value="OSMC_OHR FAMILY PROTEIN"/>
    <property type="match status" value="1"/>
</dbReference>
<dbReference type="InterPro" id="IPR003718">
    <property type="entry name" value="OsmC/Ohr_fam"/>
</dbReference>
<evidence type="ECO:0000313" key="2">
    <source>
        <dbReference type="Proteomes" id="UP000183209"/>
    </source>
</evidence>
<organism evidence="1 2">
    <name type="scientific">Zhouia amylolytica</name>
    <dbReference type="NCBI Taxonomy" id="376730"/>
    <lineage>
        <taxon>Bacteria</taxon>
        <taxon>Pseudomonadati</taxon>
        <taxon>Bacteroidota</taxon>
        <taxon>Flavobacteriia</taxon>
        <taxon>Flavobacteriales</taxon>
        <taxon>Flavobacteriaceae</taxon>
        <taxon>Zhouia</taxon>
    </lineage>
</organism>
<dbReference type="InterPro" id="IPR052707">
    <property type="entry name" value="OsmC_Ohr_Peroxiredoxin"/>
</dbReference>
<reference evidence="1 2" key="1">
    <citation type="submission" date="2016-10" db="EMBL/GenBank/DDBJ databases">
        <authorList>
            <person name="de Groot N.N."/>
        </authorList>
    </citation>
    <scope>NUCLEOTIDE SEQUENCE [LARGE SCALE GENOMIC DNA]</scope>
    <source>
        <strain evidence="1 2">CGMCC 1.6114</strain>
    </source>
</reference>
<dbReference type="InterPro" id="IPR036102">
    <property type="entry name" value="OsmC/Ohrsf"/>
</dbReference>